<evidence type="ECO:0000256" key="3">
    <source>
        <dbReference type="ARBA" id="ARBA00011291"/>
    </source>
</evidence>
<dbReference type="InterPro" id="IPR001421">
    <property type="entry name" value="ATP8_metazoa"/>
</dbReference>
<evidence type="ECO:0000256" key="2">
    <source>
        <dbReference type="ARBA" id="ARBA00008892"/>
    </source>
</evidence>
<evidence type="ECO:0000256" key="12">
    <source>
        <dbReference type="RuleBase" id="RU003661"/>
    </source>
</evidence>
<name>A0A1Z2R743_9EUCA</name>
<keyword evidence="10 12" id="KW-0496">Mitochondrion</keyword>
<gene>
    <name evidence="14" type="primary">atp8</name>
</gene>
<dbReference type="GeneID" id="33372918"/>
<evidence type="ECO:0000256" key="7">
    <source>
        <dbReference type="ARBA" id="ARBA00022781"/>
    </source>
</evidence>
<keyword evidence="8 13" id="KW-1133">Transmembrane helix</keyword>
<evidence type="ECO:0000256" key="11">
    <source>
        <dbReference type="ARBA" id="ARBA00023136"/>
    </source>
</evidence>
<dbReference type="GO" id="GO:0015078">
    <property type="term" value="F:proton transmembrane transporter activity"/>
    <property type="evidence" value="ECO:0007669"/>
    <property type="project" value="InterPro"/>
</dbReference>
<dbReference type="Pfam" id="PF00895">
    <property type="entry name" value="ATP-synt_8"/>
    <property type="match status" value="1"/>
</dbReference>
<comment type="similarity">
    <text evidence="2 12">Belongs to the ATPase protein 8 family.</text>
</comment>
<evidence type="ECO:0000256" key="9">
    <source>
        <dbReference type="ARBA" id="ARBA00023065"/>
    </source>
</evidence>
<evidence type="ECO:0000256" key="4">
    <source>
        <dbReference type="ARBA" id="ARBA00022448"/>
    </source>
</evidence>
<comment type="subunit">
    <text evidence="3">F-type ATPases have 2 components, CF(1) - the catalytic core - and CF(0) - the membrane proton channel.</text>
</comment>
<evidence type="ECO:0000256" key="6">
    <source>
        <dbReference type="ARBA" id="ARBA00022692"/>
    </source>
</evidence>
<keyword evidence="5 12" id="KW-0138">CF(0)</keyword>
<evidence type="ECO:0000256" key="1">
    <source>
        <dbReference type="ARBA" id="ARBA00004304"/>
    </source>
</evidence>
<dbReference type="GO" id="GO:0015986">
    <property type="term" value="P:proton motive force-driven ATP synthesis"/>
    <property type="evidence" value="ECO:0007669"/>
    <property type="project" value="InterPro"/>
</dbReference>
<keyword evidence="11 13" id="KW-0472">Membrane</keyword>
<evidence type="ECO:0000256" key="13">
    <source>
        <dbReference type="SAM" id="Phobius"/>
    </source>
</evidence>
<evidence type="ECO:0000256" key="10">
    <source>
        <dbReference type="ARBA" id="ARBA00023128"/>
    </source>
</evidence>
<keyword evidence="9 12" id="KW-0406">Ion transport</keyword>
<evidence type="ECO:0000313" key="14">
    <source>
        <dbReference type="EMBL" id="ASA39531.1"/>
    </source>
</evidence>
<proteinExistence type="inferred from homology"/>
<feature type="transmembrane region" description="Helical" evidence="13">
    <location>
        <begin position="7"/>
        <end position="30"/>
    </location>
</feature>
<dbReference type="RefSeq" id="YP_009406995.1">
    <property type="nucleotide sequence ID" value="NC_035406.1"/>
</dbReference>
<organism evidence="14">
    <name type="scientific">Typhlopatsa pauliani</name>
    <dbReference type="NCBI Taxonomy" id="2010953"/>
    <lineage>
        <taxon>Eukaryota</taxon>
        <taxon>Metazoa</taxon>
        <taxon>Ecdysozoa</taxon>
        <taxon>Arthropoda</taxon>
        <taxon>Crustacea</taxon>
        <taxon>Multicrustacea</taxon>
        <taxon>Malacostraca</taxon>
        <taxon>Eumalacostraca</taxon>
        <taxon>Eucarida</taxon>
        <taxon>Decapoda</taxon>
        <taxon>Pleocyemata</taxon>
        <taxon>Caridea</taxon>
        <taxon>Atyoidea</taxon>
        <taxon>Atyidae</taxon>
        <taxon>Typhlopatsa</taxon>
    </lineage>
</organism>
<protein>
    <recommendedName>
        <fullName evidence="12">ATP synthase complex subunit 8</fullName>
    </recommendedName>
</protein>
<evidence type="ECO:0000256" key="5">
    <source>
        <dbReference type="ARBA" id="ARBA00022547"/>
    </source>
</evidence>
<dbReference type="AlphaFoldDB" id="A0A1Z2R743"/>
<dbReference type="GO" id="GO:0031966">
    <property type="term" value="C:mitochondrial membrane"/>
    <property type="evidence" value="ECO:0007669"/>
    <property type="project" value="UniProtKB-SubCell"/>
</dbReference>
<comment type="subcellular location">
    <subcellularLocation>
        <location evidence="1 12">Mitochondrion membrane</location>
        <topology evidence="1 12">Single-pass membrane protein</topology>
    </subcellularLocation>
</comment>
<reference evidence="14" key="1">
    <citation type="journal article" date="2017" name="Sci. Rep.">
        <title>Phylogenetic evidence that both ancient vicariance and dispersal have contributed to the biogeographic patterns of anchialine cave shrimps.</title>
        <authorList>
            <person name="Jurado-Rivera J.A."/>
            <person name="Pons J."/>
            <person name="Alvarez F."/>
            <person name="Botello A."/>
            <person name="Humphreys W.F."/>
            <person name="Page T.J."/>
            <person name="Iliffe T.M."/>
            <person name="Willassen E."/>
            <person name="Meland K."/>
            <person name="Juan C."/>
            <person name="Jaume D."/>
        </authorList>
    </citation>
    <scope>NUCLEOTIDE SEQUENCE</scope>
</reference>
<dbReference type="GO" id="GO:0045259">
    <property type="term" value="C:proton-transporting ATP synthase complex"/>
    <property type="evidence" value="ECO:0007669"/>
    <property type="project" value="UniProtKB-KW"/>
</dbReference>
<dbReference type="EMBL" id="KX844716">
    <property type="protein sequence ID" value="ASA39531.1"/>
    <property type="molecule type" value="Genomic_DNA"/>
</dbReference>
<sequence>MPQMSPLLWFNLFIFFSVTFMLFFIINYFLPPFTKTNLPTKMSKMKKLSWKW</sequence>
<keyword evidence="4 12" id="KW-0813">Transport</keyword>
<keyword evidence="7 12" id="KW-0375">Hydrogen ion transport</keyword>
<accession>A0A1Z2R743</accession>
<evidence type="ECO:0000256" key="8">
    <source>
        <dbReference type="ARBA" id="ARBA00022989"/>
    </source>
</evidence>
<geneLocation type="mitochondrion" evidence="14"/>
<keyword evidence="6 12" id="KW-0812">Transmembrane</keyword>